<name>A0A0F9KEW8_9ZZZZ</name>
<proteinExistence type="predicted"/>
<protein>
    <submittedName>
        <fullName evidence="2">Uncharacterized protein</fullName>
    </submittedName>
</protein>
<keyword evidence="1" id="KW-0472">Membrane</keyword>
<accession>A0A0F9KEW8</accession>
<organism evidence="2">
    <name type="scientific">marine sediment metagenome</name>
    <dbReference type="NCBI Taxonomy" id="412755"/>
    <lineage>
        <taxon>unclassified sequences</taxon>
        <taxon>metagenomes</taxon>
        <taxon>ecological metagenomes</taxon>
    </lineage>
</organism>
<evidence type="ECO:0000256" key="1">
    <source>
        <dbReference type="SAM" id="Phobius"/>
    </source>
</evidence>
<sequence length="77" mass="8810">MFQRRWWQEMLVNPKHPIWRIIELFVKPLGLALAVVLASGLSQNVTNARFDENEIKNLLMTGVAVLGGGSLWKFFRG</sequence>
<feature type="transmembrane region" description="Helical" evidence="1">
    <location>
        <begin position="58"/>
        <end position="75"/>
    </location>
</feature>
<reference evidence="2" key="1">
    <citation type="journal article" date="2015" name="Nature">
        <title>Complex archaea that bridge the gap between prokaryotes and eukaryotes.</title>
        <authorList>
            <person name="Spang A."/>
            <person name="Saw J.H."/>
            <person name="Jorgensen S.L."/>
            <person name="Zaremba-Niedzwiedzka K."/>
            <person name="Martijn J."/>
            <person name="Lind A.E."/>
            <person name="van Eijk R."/>
            <person name="Schleper C."/>
            <person name="Guy L."/>
            <person name="Ettema T.J."/>
        </authorList>
    </citation>
    <scope>NUCLEOTIDE SEQUENCE</scope>
</reference>
<keyword evidence="1" id="KW-0812">Transmembrane</keyword>
<evidence type="ECO:0000313" key="2">
    <source>
        <dbReference type="EMBL" id="KKM80493.1"/>
    </source>
</evidence>
<gene>
    <name evidence="2" type="ORF">LCGC14_1339390</name>
</gene>
<dbReference type="EMBL" id="LAZR01008173">
    <property type="protein sequence ID" value="KKM80493.1"/>
    <property type="molecule type" value="Genomic_DNA"/>
</dbReference>
<comment type="caution">
    <text evidence="2">The sequence shown here is derived from an EMBL/GenBank/DDBJ whole genome shotgun (WGS) entry which is preliminary data.</text>
</comment>
<keyword evidence="1" id="KW-1133">Transmembrane helix</keyword>
<dbReference type="AlphaFoldDB" id="A0A0F9KEW8"/>